<proteinExistence type="predicted"/>
<reference evidence="1" key="1">
    <citation type="submission" date="2014-09" db="EMBL/GenBank/DDBJ databases">
        <authorList>
            <person name="Magalhaes I.L.F."/>
            <person name="Oliveira U."/>
            <person name="Santos F.R."/>
            <person name="Vidigal T.H.D.A."/>
            <person name="Brescovit A.D."/>
            <person name="Santos A.J."/>
        </authorList>
    </citation>
    <scope>NUCLEOTIDE SEQUENCE</scope>
    <source>
        <tissue evidence="1">Shoot tissue taken approximately 20 cm above the soil surface</tissue>
    </source>
</reference>
<name>A0A0A9B4Z0_ARUDO</name>
<evidence type="ECO:0000313" key="1">
    <source>
        <dbReference type="EMBL" id="JAD58441.1"/>
    </source>
</evidence>
<organism evidence="1">
    <name type="scientific">Arundo donax</name>
    <name type="common">Giant reed</name>
    <name type="synonym">Donax arundinaceus</name>
    <dbReference type="NCBI Taxonomy" id="35708"/>
    <lineage>
        <taxon>Eukaryota</taxon>
        <taxon>Viridiplantae</taxon>
        <taxon>Streptophyta</taxon>
        <taxon>Embryophyta</taxon>
        <taxon>Tracheophyta</taxon>
        <taxon>Spermatophyta</taxon>
        <taxon>Magnoliopsida</taxon>
        <taxon>Liliopsida</taxon>
        <taxon>Poales</taxon>
        <taxon>Poaceae</taxon>
        <taxon>PACMAD clade</taxon>
        <taxon>Arundinoideae</taxon>
        <taxon>Arundineae</taxon>
        <taxon>Arundo</taxon>
    </lineage>
</organism>
<protein>
    <submittedName>
        <fullName evidence="1">Uncharacterized protein</fullName>
    </submittedName>
</protein>
<dbReference type="AlphaFoldDB" id="A0A0A9B4Z0"/>
<reference evidence="1" key="2">
    <citation type="journal article" date="2015" name="Data Brief">
        <title>Shoot transcriptome of the giant reed, Arundo donax.</title>
        <authorList>
            <person name="Barrero R.A."/>
            <person name="Guerrero F.D."/>
            <person name="Moolhuijzen P."/>
            <person name="Goolsby J.A."/>
            <person name="Tidwell J."/>
            <person name="Bellgard S.E."/>
            <person name="Bellgard M.I."/>
        </authorList>
    </citation>
    <scope>NUCLEOTIDE SEQUENCE</scope>
    <source>
        <tissue evidence="1">Shoot tissue taken approximately 20 cm above the soil surface</tissue>
    </source>
</reference>
<accession>A0A0A9B4Z0</accession>
<sequence>MRSSLCNEVYLSVRKYIQDYMLKISEKKTK</sequence>
<dbReference type="EMBL" id="GBRH01239454">
    <property type="protein sequence ID" value="JAD58441.1"/>
    <property type="molecule type" value="Transcribed_RNA"/>
</dbReference>